<dbReference type="Proteomes" id="UP000195162">
    <property type="component" value="Unassembled WGS sequence"/>
</dbReference>
<dbReference type="EMBL" id="NGIR01000023">
    <property type="protein sequence ID" value="OTU28385.1"/>
    <property type="molecule type" value="Genomic_DNA"/>
</dbReference>
<sequence>MLTIGKDYDYVRNEMDLPRLRALSAYQQSNPPAHIGIQRLCRILEAFMGIEETEPVKTISNEDDEDDMLEVLESFPQGG</sequence>
<dbReference type="AlphaFoldDB" id="A0A242U5R2"/>
<evidence type="ECO:0000313" key="1">
    <source>
        <dbReference type="EMBL" id="OTU28385.1"/>
    </source>
</evidence>
<gene>
    <name evidence="1" type="ORF">CAT59_07445</name>
</gene>
<proteinExistence type="predicted"/>
<reference evidence="1 2" key="1">
    <citation type="submission" date="2017-05" db="EMBL/GenBank/DDBJ databases">
        <authorList>
            <person name="Song R."/>
            <person name="Chenine A.L."/>
            <person name="Ruprecht R.M."/>
        </authorList>
    </citation>
    <scope>NUCLEOTIDE SEQUENCE [LARGE SCALE GENOMIC DNA]</scope>
    <source>
        <strain evidence="1 2">ARLG1955</strain>
    </source>
</reference>
<evidence type="ECO:0000313" key="2">
    <source>
        <dbReference type="Proteomes" id="UP000195162"/>
    </source>
</evidence>
<comment type="caution">
    <text evidence="1">The sequence shown here is derived from an EMBL/GenBank/DDBJ whole genome shotgun (WGS) entry which is preliminary data.</text>
</comment>
<name>A0A242U5R2_ACIPI</name>
<protein>
    <submittedName>
        <fullName evidence="1">Uncharacterized protein</fullName>
    </submittedName>
</protein>
<organism evidence="1 2">
    <name type="scientific">Acinetobacter pittii</name>
    <name type="common">Acinetobacter genomosp. 3</name>
    <dbReference type="NCBI Taxonomy" id="48296"/>
    <lineage>
        <taxon>Bacteria</taxon>
        <taxon>Pseudomonadati</taxon>
        <taxon>Pseudomonadota</taxon>
        <taxon>Gammaproteobacteria</taxon>
        <taxon>Moraxellales</taxon>
        <taxon>Moraxellaceae</taxon>
        <taxon>Acinetobacter</taxon>
        <taxon>Acinetobacter calcoaceticus/baumannii complex</taxon>
    </lineage>
</organism>
<accession>A0A242U5R2</accession>